<name>A0ACC3S783_9PEZI</name>
<dbReference type="Proteomes" id="UP001320706">
    <property type="component" value="Unassembled WGS sequence"/>
</dbReference>
<evidence type="ECO:0000313" key="1">
    <source>
        <dbReference type="EMBL" id="KAK8200686.1"/>
    </source>
</evidence>
<gene>
    <name evidence="1" type="primary">vps5</name>
    <name evidence="1" type="ORF">M8818_006001</name>
</gene>
<proteinExistence type="predicted"/>
<comment type="caution">
    <text evidence="1">The sequence shown here is derived from an EMBL/GenBank/DDBJ whole genome shotgun (WGS) entry which is preliminary data.</text>
</comment>
<reference evidence="1" key="1">
    <citation type="submission" date="2024-02" db="EMBL/GenBank/DDBJ databases">
        <title>Metagenome Assembled Genome of Zalaria obscura JY119.</title>
        <authorList>
            <person name="Vighnesh L."/>
            <person name="Jagadeeshwari U."/>
            <person name="Venkata Ramana C."/>
            <person name="Sasikala C."/>
        </authorList>
    </citation>
    <scope>NUCLEOTIDE SEQUENCE</scope>
    <source>
        <strain evidence="1">JY119</strain>
    </source>
</reference>
<accession>A0ACC3S783</accession>
<evidence type="ECO:0000313" key="2">
    <source>
        <dbReference type="Proteomes" id="UP001320706"/>
    </source>
</evidence>
<protein>
    <submittedName>
        <fullName evidence="1">Vacuolar protein sorting-associated protein vps5</fullName>
    </submittedName>
</protein>
<dbReference type="EMBL" id="JAMKPW020000038">
    <property type="protein sequence ID" value="KAK8200686.1"/>
    <property type="molecule type" value="Genomic_DNA"/>
</dbReference>
<sequence>MEEDSPWGERPQTSDPHDNDSSSTPSKTKSQPSKPSRSSRSRRLMTESTTLEALDDSLGPLGPLGDSSFDAAQQVEEPPAPPQKEQARGNRPASITSGRSSLRGMMESVNLDEEAESRNGRARIPPPVQPPSTEGPRRQTQPSVSIEQAAKPTFEITVGDPHKVGDLTSSHTVYSVRTKTTSKAYRNSEFNVSRRYRDFLWLYNQLHSNNPGVVIPPPPEKQAVGRFDTNFVETRRAALERMLNKTAAHPILQHDGDLKLFLESESFNVDIKHKERKGPDLGESKGGMLGVIGIGGGGGGKFVEHDDWFHDRKIYLDALENQLKALLKSTDTVVAQRKALAESCGDFSTSLHALALVELSPSLSGPLDGLCDLQLRIRELYERQAAQDVLTLGIVIDEYIRLIGSIKTAFTQRQKAYHSWHSAESALAKLKSTQEKLLRAGRTQQDRLSQMQADVGDAERRVHQSRLLFEDMGRLMRGELERFEREKVEDFKSGVETFLESAVEAQKELIELWETYLMQLDAEDDGSPFYTTAPAAGVSAVGPSTQEPAARASEEEEERPATAATEDSEATTAPSEQTDAQIAATATAELEA</sequence>
<keyword evidence="2" id="KW-1185">Reference proteome</keyword>
<organism evidence="1 2">
    <name type="scientific">Zalaria obscura</name>
    <dbReference type="NCBI Taxonomy" id="2024903"/>
    <lineage>
        <taxon>Eukaryota</taxon>
        <taxon>Fungi</taxon>
        <taxon>Dikarya</taxon>
        <taxon>Ascomycota</taxon>
        <taxon>Pezizomycotina</taxon>
        <taxon>Dothideomycetes</taxon>
        <taxon>Dothideomycetidae</taxon>
        <taxon>Dothideales</taxon>
        <taxon>Zalariaceae</taxon>
        <taxon>Zalaria</taxon>
    </lineage>
</organism>